<evidence type="ECO:0000256" key="1">
    <source>
        <dbReference type="ARBA" id="ARBA00023125"/>
    </source>
</evidence>
<evidence type="ECO:0000256" key="4">
    <source>
        <dbReference type="SAM" id="MobiDB-lite"/>
    </source>
</evidence>
<dbReference type="Pfam" id="PF00436">
    <property type="entry name" value="SSB"/>
    <property type="match status" value="1"/>
</dbReference>
<protein>
    <recommendedName>
        <fullName evidence="2 3">Single-stranded DNA-binding protein</fullName>
        <shortName evidence="2">SSB</shortName>
    </recommendedName>
</protein>
<evidence type="ECO:0000256" key="3">
    <source>
        <dbReference type="PIRNR" id="PIRNR002070"/>
    </source>
</evidence>
<feature type="compositionally biased region" description="Polar residues" evidence="4">
    <location>
        <begin position="142"/>
        <end position="163"/>
    </location>
</feature>
<dbReference type="GO" id="GO:0006260">
    <property type="term" value="P:DNA replication"/>
    <property type="evidence" value="ECO:0007669"/>
    <property type="project" value="InterPro"/>
</dbReference>
<feature type="region of interest" description="Disordered" evidence="4">
    <location>
        <begin position="111"/>
        <end position="171"/>
    </location>
</feature>
<gene>
    <name evidence="5" type="primary">ssb</name>
    <name evidence="5" type="ORF">EVG15_00960</name>
</gene>
<dbReference type="AlphaFoldDB" id="A0A519BQE3"/>
<evidence type="ECO:0000313" key="5">
    <source>
        <dbReference type="EMBL" id="RZD19483.1"/>
    </source>
</evidence>
<dbReference type="EMBL" id="SGBB01000001">
    <property type="protein sequence ID" value="RZD19483.1"/>
    <property type="molecule type" value="Genomic_DNA"/>
</dbReference>
<reference evidence="5 6" key="1">
    <citation type="journal article" date="2019" name="ISME J.">
        <title>Insights into ecological role of a new deltaproteobacterial order Candidatus Acidulodesulfobacterales by metagenomics and metatranscriptomics.</title>
        <authorList>
            <person name="Tan S."/>
            <person name="Liu J."/>
            <person name="Fang Y."/>
            <person name="Hedlund B.P."/>
            <person name="Lian Z.H."/>
            <person name="Huang L.Y."/>
            <person name="Li J.T."/>
            <person name="Huang L.N."/>
            <person name="Li W.J."/>
            <person name="Jiang H.C."/>
            <person name="Dong H.L."/>
            <person name="Shu W.S."/>
        </authorList>
    </citation>
    <scope>NUCLEOTIDE SEQUENCE [LARGE SCALE GENOMIC DNA]</scope>
    <source>
        <strain evidence="5">AP1</strain>
    </source>
</reference>
<dbReference type="PIRSF" id="PIRSF002070">
    <property type="entry name" value="SSB"/>
    <property type="match status" value="1"/>
</dbReference>
<name>A0A519BQE3_9DELT</name>
<keyword evidence="1 2" id="KW-0238">DNA-binding</keyword>
<sequence length="171" mass="18866">MASLNKVQLIGNLGKDPELSYTQDGLGILKFTLATGEVYSDKNGEKTEKTTWHNVILFGKLAETLANYLSKGKQVYVEGKIRNSDYMDKEGIKRYRTDIVANSIIMLGNRGQGGDIDMQADQQRSSSGSSKSYNQDSAQGKGRSTNQNNNTDYEQAGQSFNNSSDDEDVPF</sequence>
<dbReference type="Proteomes" id="UP000319296">
    <property type="component" value="Unassembled WGS sequence"/>
</dbReference>
<evidence type="ECO:0000256" key="2">
    <source>
        <dbReference type="HAMAP-Rule" id="MF_00984"/>
    </source>
</evidence>
<organism evidence="5 6">
    <name type="scientific">Candidatus Acididesulfobacter diazotrophicus</name>
    <dbReference type="NCBI Taxonomy" id="2597226"/>
    <lineage>
        <taxon>Bacteria</taxon>
        <taxon>Deltaproteobacteria</taxon>
        <taxon>Candidatus Acidulodesulfobacterales</taxon>
        <taxon>Candidatus Acididesulfobacter</taxon>
    </lineage>
</organism>
<dbReference type="InterPro" id="IPR011344">
    <property type="entry name" value="ssDNA-bd"/>
</dbReference>
<dbReference type="HAMAP" id="MF_00984">
    <property type="entry name" value="SSB"/>
    <property type="match status" value="1"/>
</dbReference>
<dbReference type="Gene3D" id="2.40.50.140">
    <property type="entry name" value="Nucleic acid-binding proteins"/>
    <property type="match status" value="1"/>
</dbReference>
<dbReference type="SUPFAM" id="SSF50249">
    <property type="entry name" value="Nucleic acid-binding proteins"/>
    <property type="match status" value="1"/>
</dbReference>
<proteinExistence type="inferred from homology"/>
<dbReference type="InterPro" id="IPR012340">
    <property type="entry name" value="NA-bd_OB-fold"/>
</dbReference>
<dbReference type="PANTHER" id="PTHR10302:SF27">
    <property type="entry name" value="SINGLE-STRANDED DNA-BINDING PROTEIN"/>
    <property type="match status" value="1"/>
</dbReference>
<comment type="subunit">
    <text evidence="2">Homotetramer.</text>
</comment>
<feature type="compositionally biased region" description="Low complexity" evidence="4">
    <location>
        <begin position="122"/>
        <end position="137"/>
    </location>
</feature>
<accession>A0A519BQE3</accession>
<dbReference type="InterPro" id="IPR000424">
    <property type="entry name" value="Primosome_PriB/ssb"/>
</dbReference>
<comment type="caution">
    <text evidence="5">The sequence shown here is derived from an EMBL/GenBank/DDBJ whole genome shotgun (WGS) entry which is preliminary data.</text>
</comment>
<evidence type="ECO:0000313" key="6">
    <source>
        <dbReference type="Proteomes" id="UP000319296"/>
    </source>
</evidence>
<dbReference type="GO" id="GO:0009295">
    <property type="term" value="C:nucleoid"/>
    <property type="evidence" value="ECO:0007669"/>
    <property type="project" value="TreeGrafter"/>
</dbReference>
<dbReference type="PANTHER" id="PTHR10302">
    <property type="entry name" value="SINGLE-STRANDED DNA-BINDING PROTEIN"/>
    <property type="match status" value="1"/>
</dbReference>
<comment type="caution">
    <text evidence="2">Lacks conserved residue(s) required for the propagation of feature annotation.</text>
</comment>
<dbReference type="NCBIfam" id="TIGR00621">
    <property type="entry name" value="ssb"/>
    <property type="match status" value="1"/>
</dbReference>
<dbReference type="PROSITE" id="PS50935">
    <property type="entry name" value="SSB"/>
    <property type="match status" value="1"/>
</dbReference>
<dbReference type="GO" id="GO:0003697">
    <property type="term" value="F:single-stranded DNA binding"/>
    <property type="evidence" value="ECO:0007669"/>
    <property type="project" value="UniProtKB-UniRule"/>
</dbReference>
<dbReference type="CDD" id="cd04496">
    <property type="entry name" value="SSB_OBF"/>
    <property type="match status" value="1"/>
</dbReference>